<feature type="region of interest" description="Disordered" evidence="3">
    <location>
        <begin position="316"/>
        <end position="335"/>
    </location>
</feature>
<accession>A0ABS1SAM5</accession>
<dbReference type="RefSeq" id="WP_191309557.1">
    <property type="nucleotide sequence ID" value="NZ_BNCL01000006.1"/>
</dbReference>
<proteinExistence type="predicted"/>
<comment type="caution">
    <text evidence="5">The sequence shown here is derived from an EMBL/GenBank/DDBJ whole genome shotgun (WGS) entry which is preliminary data.</text>
</comment>
<evidence type="ECO:0000256" key="3">
    <source>
        <dbReference type="SAM" id="MobiDB-lite"/>
    </source>
</evidence>
<keyword evidence="1" id="KW-0805">Transcription regulation</keyword>
<dbReference type="Pfam" id="PF12833">
    <property type="entry name" value="HTH_18"/>
    <property type="match status" value="1"/>
</dbReference>
<feature type="domain" description="HTH araC/xylS-type" evidence="4">
    <location>
        <begin position="225"/>
        <end position="323"/>
    </location>
</feature>
<sequence>MRAHDGRPAEIGIVIYPGVQQAAVHGLTDLFRIAGTFDAGAGQRKGPPLHVTHWSCEGRGADAMQCVFSSHPHAAARPAALILPPTLTNLPDAETCRGIARWLMAQHERGVTLVSICSGIFLVARTGLLDGRIVSTHRICAQTLMEQFPDIVADADQRIIEYPGILTAGGFLAWIDVGLNMVAELLGEAARTRTAQFILSDPPPEKAAHLPGFAPPLAHTDLAIRRAQELVHLRDGRDVSLDLLAAMARLERRTFIRRFTRATGRTPMEYCRAVRTARARELLEAGHLSTKEIAAALGYADAGAFARAFRRLNGMPPGAYRKQMDEQARSGLRQS</sequence>
<evidence type="ECO:0000313" key="5">
    <source>
        <dbReference type="EMBL" id="MBL3675295.1"/>
    </source>
</evidence>
<dbReference type="PROSITE" id="PS01124">
    <property type="entry name" value="HTH_ARAC_FAMILY_2"/>
    <property type="match status" value="1"/>
</dbReference>
<dbReference type="PANTHER" id="PTHR43130:SF3">
    <property type="entry name" value="HTH-TYPE TRANSCRIPTIONAL REGULATOR RV1931C"/>
    <property type="match status" value="1"/>
</dbReference>
<keyword evidence="6" id="KW-1185">Reference proteome</keyword>
<dbReference type="InterPro" id="IPR052158">
    <property type="entry name" value="INH-QAR"/>
</dbReference>
<evidence type="ECO:0000313" key="6">
    <source>
        <dbReference type="Proteomes" id="UP000644749"/>
    </source>
</evidence>
<gene>
    <name evidence="5" type="ORF">JL111_17610</name>
</gene>
<dbReference type="PANTHER" id="PTHR43130">
    <property type="entry name" value="ARAC-FAMILY TRANSCRIPTIONAL REGULATOR"/>
    <property type="match status" value="1"/>
</dbReference>
<dbReference type="InterPro" id="IPR018060">
    <property type="entry name" value="HTH_AraC"/>
</dbReference>
<protein>
    <submittedName>
        <fullName evidence="5">Helix-turn-helix domain-containing protein</fullName>
    </submittedName>
</protein>
<organism evidence="5 6">
    <name type="scientific">Paracoccus aerius</name>
    <dbReference type="NCBI Taxonomy" id="1915382"/>
    <lineage>
        <taxon>Bacteria</taxon>
        <taxon>Pseudomonadati</taxon>
        <taxon>Pseudomonadota</taxon>
        <taxon>Alphaproteobacteria</taxon>
        <taxon>Rhodobacterales</taxon>
        <taxon>Paracoccaceae</taxon>
        <taxon>Paracoccus</taxon>
    </lineage>
</organism>
<dbReference type="SUPFAM" id="SSF46689">
    <property type="entry name" value="Homeodomain-like"/>
    <property type="match status" value="2"/>
</dbReference>
<evidence type="ECO:0000256" key="2">
    <source>
        <dbReference type="ARBA" id="ARBA00023163"/>
    </source>
</evidence>
<dbReference type="Proteomes" id="UP000644749">
    <property type="component" value="Unassembled WGS sequence"/>
</dbReference>
<dbReference type="EMBL" id="JAESHT010000020">
    <property type="protein sequence ID" value="MBL3675295.1"/>
    <property type="molecule type" value="Genomic_DNA"/>
</dbReference>
<dbReference type="Gene3D" id="3.40.50.880">
    <property type="match status" value="1"/>
</dbReference>
<dbReference type="SUPFAM" id="SSF52317">
    <property type="entry name" value="Class I glutamine amidotransferase-like"/>
    <property type="match status" value="1"/>
</dbReference>
<dbReference type="Gene3D" id="1.10.10.60">
    <property type="entry name" value="Homeodomain-like"/>
    <property type="match status" value="2"/>
</dbReference>
<name>A0ABS1SAM5_9RHOB</name>
<reference evidence="5 6" key="1">
    <citation type="submission" date="2021-01" db="EMBL/GenBank/DDBJ databases">
        <title>011410 draft genome.</title>
        <authorList>
            <person name="Lang L."/>
        </authorList>
    </citation>
    <scope>NUCLEOTIDE SEQUENCE [LARGE SCALE GENOMIC DNA]</scope>
    <source>
        <strain evidence="5 6">KCTC 42845</strain>
    </source>
</reference>
<evidence type="ECO:0000259" key="4">
    <source>
        <dbReference type="PROSITE" id="PS01124"/>
    </source>
</evidence>
<dbReference type="InterPro" id="IPR029062">
    <property type="entry name" value="Class_I_gatase-like"/>
</dbReference>
<evidence type="ECO:0000256" key="1">
    <source>
        <dbReference type="ARBA" id="ARBA00023015"/>
    </source>
</evidence>
<dbReference type="InterPro" id="IPR009057">
    <property type="entry name" value="Homeodomain-like_sf"/>
</dbReference>
<dbReference type="SMART" id="SM00342">
    <property type="entry name" value="HTH_ARAC"/>
    <property type="match status" value="1"/>
</dbReference>
<keyword evidence="2" id="KW-0804">Transcription</keyword>